<proteinExistence type="predicted"/>
<gene>
    <name evidence="1" type="ORF">BDV23DRAFT_185968</name>
</gene>
<name>A0A5N7C168_PETAA</name>
<organism evidence="1">
    <name type="scientific">Petromyces alliaceus</name>
    <name type="common">Aspergillus alliaceus</name>
    <dbReference type="NCBI Taxonomy" id="209559"/>
    <lineage>
        <taxon>Eukaryota</taxon>
        <taxon>Fungi</taxon>
        <taxon>Dikarya</taxon>
        <taxon>Ascomycota</taxon>
        <taxon>Pezizomycotina</taxon>
        <taxon>Eurotiomycetes</taxon>
        <taxon>Eurotiomycetidae</taxon>
        <taxon>Eurotiales</taxon>
        <taxon>Aspergillaceae</taxon>
        <taxon>Aspergillus</taxon>
        <taxon>Aspergillus subgen. Circumdati</taxon>
    </lineage>
</organism>
<reference evidence="1" key="1">
    <citation type="submission" date="2019-04" db="EMBL/GenBank/DDBJ databases">
        <title>Friends and foes A comparative genomics studyof 23 Aspergillus species from section Flavi.</title>
        <authorList>
            <consortium name="DOE Joint Genome Institute"/>
            <person name="Kjaerbolling I."/>
            <person name="Vesth T."/>
            <person name="Frisvad J.C."/>
            <person name="Nybo J.L."/>
            <person name="Theobald S."/>
            <person name="Kildgaard S."/>
            <person name="Isbrandt T."/>
            <person name="Kuo A."/>
            <person name="Sato A."/>
            <person name="Lyhne E.K."/>
            <person name="Kogle M.E."/>
            <person name="Wiebenga A."/>
            <person name="Kun R.S."/>
            <person name="Lubbers R.J."/>
            <person name="Makela M.R."/>
            <person name="Barry K."/>
            <person name="Chovatia M."/>
            <person name="Clum A."/>
            <person name="Daum C."/>
            <person name="Haridas S."/>
            <person name="He G."/>
            <person name="LaButti K."/>
            <person name="Lipzen A."/>
            <person name="Mondo S."/>
            <person name="Riley R."/>
            <person name="Salamov A."/>
            <person name="Simmons B.A."/>
            <person name="Magnuson J.K."/>
            <person name="Henrissat B."/>
            <person name="Mortensen U.H."/>
            <person name="Larsen T.O."/>
            <person name="Devries R.P."/>
            <person name="Grigoriev I.V."/>
            <person name="Machida M."/>
            <person name="Baker S.E."/>
            <person name="Andersen M.R."/>
        </authorList>
    </citation>
    <scope>NUCLEOTIDE SEQUENCE [LARGE SCALE GENOMIC DNA]</scope>
    <source>
        <strain evidence="1">IBT 14317</strain>
    </source>
</reference>
<dbReference type="Proteomes" id="UP000326877">
    <property type="component" value="Unassembled WGS sequence"/>
</dbReference>
<evidence type="ECO:0000313" key="1">
    <source>
        <dbReference type="EMBL" id="KAE8387831.1"/>
    </source>
</evidence>
<accession>A0A5N7C168</accession>
<dbReference type="OrthoDB" id="76567at2759"/>
<dbReference type="EMBL" id="ML735287">
    <property type="protein sequence ID" value="KAE8387831.1"/>
    <property type="molecule type" value="Genomic_DNA"/>
</dbReference>
<protein>
    <submittedName>
        <fullName evidence="1">Uncharacterized protein</fullName>
    </submittedName>
</protein>
<sequence length="190" mass="21571">MSSMVQYIVLPIEDVLDSGAFLSELPAGTPEGIGSTIGAIKRLVTRELVNPRPVPYNLLHNVPPYTIERITDNWQLLGSRVIYLCYNSETRQLIIKFLGYPHEVEAAKLSYIYCRAFDGMGLSDTYESLRAELADNGQVKKEPDDQWVPRPEYVPAGRNDIWLSGCNEQLQEIPREDFEFDEDGDEEANE</sequence>
<dbReference type="AlphaFoldDB" id="A0A5N7C168"/>